<evidence type="ECO:0000313" key="3">
    <source>
        <dbReference type="EMBL" id="CAS00125.1"/>
    </source>
</evidence>
<dbReference type="InParanoid" id="B6IJP5"/>
<evidence type="ECO:0000256" key="2">
    <source>
        <dbReference type="SAM" id="MobiDB-lite"/>
    </source>
</evidence>
<dbReference type="WormBase" id="CBG27953">
    <property type="protein sequence ID" value="CBP49227"/>
    <property type="gene ID" value="WBGene00089367"/>
</dbReference>
<protein>
    <submittedName>
        <fullName evidence="3">Protein CBG27953</fullName>
    </submittedName>
</protein>
<proteinExistence type="predicted"/>
<dbReference type="Proteomes" id="UP000008549">
    <property type="component" value="Unassembled WGS sequence"/>
</dbReference>
<dbReference type="HOGENOM" id="CLU_746461_0_0_1"/>
<name>B6IJP5_CAEBR</name>
<feature type="region of interest" description="Disordered" evidence="2">
    <location>
        <begin position="318"/>
        <end position="371"/>
    </location>
</feature>
<organism evidence="3 4">
    <name type="scientific">Caenorhabditis briggsae</name>
    <dbReference type="NCBI Taxonomy" id="6238"/>
    <lineage>
        <taxon>Eukaryota</taxon>
        <taxon>Metazoa</taxon>
        <taxon>Ecdysozoa</taxon>
        <taxon>Nematoda</taxon>
        <taxon>Chromadorea</taxon>
        <taxon>Rhabditida</taxon>
        <taxon>Rhabditina</taxon>
        <taxon>Rhabditomorpha</taxon>
        <taxon>Rhabditoidea</taxon>
        <taxon>Rhabditidae</taxon>
        <taxon>Peloderinae</taxon>
        <taxon>Caenorhabditis</taxon>
    </lineage>
</organism>
<reference evidence="3 4" key="2">
    <citation type="journal article" date="2011" name="PLoS Genet.">
        <title>Caenorhabditis briggsae recombinant inbred line genotypes reveal inter-strain incompatibility and the evolution of recombination.</title>
        <authorList>
            <person name="Ross J.A."/>
            <person name="Koboldt D.C."/>
            <person name="Staisch J.E."/>
            <person name="Chamberlin H.M."/>
            <person name="Gupta B.P."/>
            <person name="Miller R.D."/>
            <person name="Baird S.E."/>
            <person name="Haag E.S."/>
        </authorList>
    </citation>
    <scope>NUCLEOTIDE SEQUENCE [LARGE SCALE GENOMIC DNA]</scope>
    <source>
        <strain evidence="3 4">AF16</strain>
    </source>
</reference>
<feature type="coiled-coil region" evidence="1">
    <location>
        <begin position="247"/>
        <end position="281"/>
    </location>
</feature>
<dbReference type="EMBL" id="HE601046">
    <property type="protein sequence ID" value="CAS00125.1"/>
    <property type="molecule type" value="Genomic_DNA"/>
</dbReference>
<evidence type="ECO:0000313" key="4">
    <source>
        <dbReference type="Proteomes" id="UP000008549"/>
    </source>
</evidence>
<dbReference type="CTD" id="68919402"/>
<sequence>MAGLHGQNAEKAGIENNYILMGVPAIAVVKQSSEFSRFHFDSRAPGNTAIAHTTTTNSQLVPWCNCKNLPRTDPKIAQLSLKVSELEAKIMELTGIVEGKDAQLLQNERMFTNMTQTIPTHVLENELASRNRAVMNQIAGIQEEIMYAPAIAGVDLEVADGKKTADGNTSNSGPDQIVAEALNKPVAVIALNDESEKKPLPKFNRQSEADRMTPIAMAVMRATNAVLSRIKARSTVDDRIALNEMRRGFLENDVERINNRLNDIEKNNQEMKQKIDFLVHQLFGGNAGVLNEVILNSAAFVVQNCQAPFSGLEQIQPTDASFARTSGGTSERTQKNDEKEESDSEEEAESNDDEGESSDKEKPAAKKAKTK</sequence>
<feature type="compositionally biased region" description="Polar residues" evidence="2">
    <location>
        <begin position="318"/>
        <end position="331"/>
    </location>
</feature>
<evidence type="ECO:0000313" key="5">
    <source>
        <dbReference type="WormBase" id="CBG27953"/>
    </source>
</evidence>
<keyword evidence="4" id="KW-1185">Reference proteome</keyword>
<dbReference type="AlphaFoldDB" id="B6IJP5"/>
<accession>B6IJP5</accession>
<keyword evidence="1" id="KW-0175">Coiled coil</keyword>
<dbReference type="KEGG" id="cbr:CBG_27953"/>
<evidence type="ECO:0000256" key="1">
    <source>
        <dbReference type="SAM" id="Coils"/>
    </source>
</evidence>
<feature type="compositionally biased region" description="Acidic residues" evidence="2">
    <location>
        <begin position="339"/>
        <end position="356"/>
    </location>
</feature>
<dbReference type="GeneID" id="68919402"/>
<dbReference type="RefSeq" id="XP_045099685.1">
    <property type="nucleotide sequence ID" value="XM_045240242.1"/>
</dbReference>
<gene>
    <name evidence="3 5" type="ORF">CBG27953</name>
    <name evidence="3" type="ORF">CBG_27953</name>
</gene>
<reference evidence="3 4" key="1">
    <citation type="journal article" date="2003" name="PLoS Biol.">
        <title>The genome sequence of Caenorhabditis briggsae: a platform for comparative genomics.</title>
        <authorList>
            <person name="Stein L.D."/>
            <person name="Bao Z."/>
            <person name="Blasiar D."/>
            <person name="Blumenthal T."/>
            <person name="Brent M.R."/>
            <person name="Chen N."/>
            <person name="Chinwalla A."/>
            <person name="Clarke L."/>
            <person name="Clee C."/>
            <person name="Coghlan A."/>
            <person name="Coulson A."/>
            <person name="D'Eustachio P."/>
            <person name="Fitch D.H."/>
            <person name="Fulton L.A."/>
            <person name="Fulton R.E."/>
            <person name="Griffiths-Jones S."/>
            <person name="Harris T.W."/>
            <person name="Hillier L.W."/>
            <person name="Kamath R."/>
            <person name="Kuwabara P.E."/>
            <person name="Mardis E.R."/>
            <person name="Marra M.A."/>
            <person name="Miner T.L."/>
            <person name="Minx P."/>
            <person name="Mullikin J.C."/>
            <person name="Plumb R.W."/>
            <person name="Rogers J."/>
            <person name="Schein J.E."/>
            <person name="Sohrmann M."/>
            <person name="Spieth J."/>
            <person name="Stajich J.E."/>
            <person name="Wei C."/>
            <person name="Willey D."/>
            <person name="Wilson R.K."/>
            <person name="Durbin R."/>
            <person name="Waterston R.H."/>
        </authorList>
    </citation>
    <scope>NUCLEOTIDE SEQUENCE [LARGE SCALE GENOMIC DNA]</scope>
    <source>
        <strain evidence="3 4">AF16</strain>
    </source>
</reference>